<dbReference type="Proteomes" id="UP001566132">
    <property type="component" value="Unassembled WGS sequence"/>
</dbReference>
<dbReference type="PANTHER" id="PTHR10997">
    <property type="entry name" value="IMPORTIN-7, 8, 11"/>
    <property type="match status" value="1"/>
</dbReference>
<dbReference type="InterPro" id="IPR001494">
    <property type="entry name" value="Importin-beta_N"/>
</dbReference>
<dbReference type="SUPFAM" id="SSF48371">
    <property type="entry name" value="ARM repeat"/>
    <property type="match status" value="1"/>
</dbReference>
<evidence type="ECO:0000256" key="3">
    <source>
        <dbReference type="ARBA" id="ARBA00023242"/>
    </source>
</evidence>
<dbReference type="InterPro" id="IPR011989">
    <property type="entry name" value="ARM-like"/>
</dbReference>
<sequence>MSELNPVPTTRTALHDAVACILSCVLQSDNALQKQAIDRLKKIEVIEDYPLVLCQIIGSEEEANEERHIAAIFLKNYLEEIYFHSRKNEALFQKGLGKTIILRLMEYMNNKFHSIKEMIAYNIALLLGLGFWSDLTVLLNHMLMSEDPVQISNGIHILHKAIDTQFLTQEKSYLLIDYHWFDVLLGVFKMKTICSQARAHSIHPMFMLIKYLRPNPNFLPECLTRLTEEIEKALNEPYSTTSEFAFKFEIIKCLNNCVDEFNEYCNIFIPQVLPAIGNLLTICCEQYKKVIQGSASPPKDSTEGDEAKTFFDLVVSILEFILNLIDMTYFDILIEDLNNLIYSIYVFMACHNDMENHLFINSVQKNFHWTLRDTCMGIILHALEQIENHQRNGKAAFFQTMHNVFQKLNNELESHENSDICKVYYMSRVTESMIYGTGLIKEKNRSTVLETFPLENYINHWTNLFTTGNLMLQGRIIWAGGVFCNELSPNVMECHLKNIIQSLTTENKYLLSPSAQALGCYFKEYKNMSLEKQYLISRNAKQILDCLVSISRKLNDHPFHHCLHALGYLIKCQKSLAQENVEQLEDILIKAMMNSYADPDVMKEVNFVCAKMAQAQTFKVFVHDKFFSFIHHVIEPIERRQTTNLDKAFDLLNIICLYSSTIDEYSFLEIFASAANRLSLNTERDMEVDESAGNLLITLVVKFQNQLKYITQTPKGQAVMSQFPQLLDMLMQPDIEFPGNVLGKLVILAIFSLPEIMQPHHETILRNVISKSANPNIEKIRSTWSIFIFICMIRTSDTFNYLSILPGPTGGSALNFILKLWKPEYFHNIDPIERKILVISITHIIQHCSDHAPDYGKLKEILIPFDGASNEEESLFNGLQYLYYLIIQCLLYEDKLRNIIPAPSQPYDFQNFGEDVNKKKEEDEIFLFHSHPFNIDIVNHVVHFLKDYEVYYVIVKHFLTQTSYSRLKELGCNLPQLDMNVQEDME</sequence>
<proteinExistence type="predicted"/>
<dbReference type="PROSITE" id="PS50166">
    <property type="entry name" value="IMPORTIN_B_NT"/>
    <property type="match status" value="1"/>
</dbReference>
<comment type="caution">
    <text evidence="5">The sequence shown here is derived from an EMBL/GenBank/DDBJ whole genome shotgun (WGS) entry which is preliminary data.</text>
</comment>
<reference evidence="5 6" key="1">
    <citation type="submission" date="2024-05" db="EMBL/GenBank/DDBJ databases">
        <title>Genetic variation in Jamaican populations of the coffee berry borer (Hypothenemus hampei).</title>
        <authorList>
            <person name="Errbii M."/>
            <person name="Myrie A."/>
        </authorList>
    </citation>
    <scope>NUCLEOTIDE SEQUENCE [LARGE SCALE GENOMIC DNA]</scope>
    <source>
        <strain evidence="5">JA-Hopewell-2020-01-JO</strain>
        <tissue evidence="5">Whole body</tissue>
    </source>
</reference>
<evidence type="ECO:0000256" key="1">
    <source>
        <dbReference type="ARBA" id="ARBA00004123"/>
    </source>
</evidence>
<keyword evidence="2" id="KW-0813">Transport</keyword>
<accession>A0ABD1EDA4</accession>
<keyword evidence="3" id="KW-0539">Nucleus</keyword>
<evidence type="ECO:0000259" key="4">
    <source>
        <dbReference type="PROSITE" id="PS50166"/>
    </source>
</evidence>
<gene>
    <name evidence="5" type="ORF">ABEB36_010839</name>
</gene>
<evidence type="ECO:0000313" key="6">
    <source>
        <dbReference type="Proteomes" id="UP001566132"/>
    </source>
</evidence>
<dbReference type="GO" id="GO:0005634">
    <property type="term" value="C:nucleus"/>
    <property type="evidence" value="ECO:0007669"/>
    <property type="project" value="UniProtKB-SubCell"/>
</dbReference>
<name>A0ABD1EDA4_HYPHA</name>
<dbReference type="AlphaFoldDB" id="A0ABD1EDA4"/>
<keyword evidence="6" id="KW-1185">Reference proteome</keyword>
<feature type="domain" description="Importin N-terminal" evidence="4">
    <location>
        <begin position="36"/>
        <end position="110"/>
    </location>
</feature>
<evidence type="ECO:0000256" key="2">
    <source>
        <dbReference type="ARBA" id="ARBA00022448"/>
    </source>
</evidence>
<dbReference type="EMBL" id="JBDJPC010000008">
    <property type="protein sequence ID" value="KAL1492600.1"/>
    <property type="molecule type" value="Genomic_DNA"/>
</dbReference>
<evidence type="ECO:0000313" key="5">
    <source>
        <dbReference type="EMBL" id="KAL1492600.1"/>
    </source>
</evidence>
<dbReference type="PANTHER" id="PTHR10997:SF9">
    <property type="entry name" value="IMPORTIN-9"/>
    <property type="match status" value="1"/>
</dbReference>
<dbReference type="InterPro" id="IPR016024">
    <property type="entry name" value="ARM-type_fold"/>
</dbReference>
<comment type="subcellular location">
    <subcellularLocation>
        <location evidence="1">Nucleus</location>
    </subcellularLocation>
</comment>
<organism evidence="5 6">
    <name type="scientific">Hypothenemus hampei</name>
    <name type="common">Coffee berry borer</name>
    <dbReference type="NCBI Taxonomy" id="57062"/>
    <lineage>
        <taxon>Eukaryota</taxon>
        <taxon>Metazoa</taxon>
        <taxon>Ecdysozoa</taxon>
        <taxon>Arthropoda</taxon>
        <taxon>Hexapoda</taxon>
        <taxon>Insecta</taxon>
        <taxon>Pterygota</taxon>
        <taxon>Neoptera</taxon>
        <taxon>Endopterygota</taxon>
        <taxon>Coleoptera</taxon>
        <taxon>Polyphaga</taxon>
        <taxon>Cucujiformia</taxon>
        <taxon>Curculionidae</taxon>
        <taxon>Scolytinae</taxon>
        <taxon>Hypothenemus</taxon>
    </lineage>
</organism>
<dbReference type="Gene3D" id="1.25.10.10">
    <property type="entry name" value="Leucine-rich Repeat Variant"/>
    <property type="match status" value="1"/>
</dbReference>
<protein>
    <recommendedName>
        <fullName evidence="4">Importin N-terminal domain-containing protein</fullName>
    </recommendedName>
</protein>